<dbReference type="GO" id="GO:0018773">
    <property type="term" value="F:acetylpyruvate hydrolase activity"/>
    <property type="evidence" value="ECO:0007669"/>
    <property type="project" value="TreeGrafter"/>
</dbReference>
<dbReference type="PANTHER" id="PTHR11820">
    <property type="entry name" value="ACYLPYRUVASE"/>
    <property type="match status" value="1"/>
</dbReference>
<evidence type="ECO:0000259" key="3">
    <source>
        <dbReference type="Pfam" id="PF01557"/>
    </source>
</evidence>
<gene>
    <name evidence="4" type="ORF">METZ01_LOCUS268285</name>
</gene>
<feature type="region of interest" description="Disordered" evidence="2">
    <location>
        <begin position="186"/>
        <end position="209"/>
    </location>
</feature>
<dbReference type="SUPFAM" id="SSF56529">
    <property type="entry name" value="FAH"/>
    <property type="match status" value="1"/>
</dbReference>
<sequence length="209" mass="22985">DTVIGPGETVNLPPEDANIFHHEAELVLVFGRPGKNIKEEEAFDYVFGYTCGVDVSARMTGGSFKFQPWRGISEHKSYPTFAPMGPSLVTKDEITDPQNMQISLTVDGELRGNFNTSDMAHSIAKSIAFVSQFENINIGDVLYTGTNHQGLGAMQDGDNINIEIDQLGGFSFSVKDSLKRRWEKGIDEETAEDIREGTGGPGRRKRPIS</sequence>
<dbReference type="InterPro" id="IPR036663">
    <property type="entry name" value="Fumarylacetoacetase_C_sf"/>
</dbReference>
<reference evidence="4" key="1">
    <citation type="submission" date="2018-05" db="EMBL/GenBank/DDBJ databases">
        <authorList>
            <person name="Lanie J.A."/>
            <person name="Ng W.-L."/>
            <person name="Kazmierczak K.M."/>
            <person name="Andrzejewski T.M."/>
            <person name="Davidsen T.M."/>
            <person name="Wayne K.J."/>
            <person name="Tettelin H."/>
            <person name="Glass J.I."/>
            <person name="Rusch D."/>
            <person name="Podicherti R."/>
            <person name="Tsui H.-C.T."/>
            <person name="Winkler M.E."/>
        </authorList>
    </citation>
    <scope>NUCLEOTIDE SEQUENCE</scope>
</reference>
<feature type="domain" description="Fumarylacetoacetase-like C-terminal" evidence="3">
    <location>
        <begin position="1"/>
        <end position="171"/>
    </location>
</feature>
<dbReference type="InterPro" id="IPR011234">
    <property type="entry name" value="Fumarylacetoacetase-like_C"/>
</dbReference>
<accession>A0A382JY30</accession>
<keyword evidence="1" id="KW-0479">Metal-binding</keyword>
<name>A0A382JY30_9ZZZZ</name>
<organism evidence="4">
    <name type="scientific">marine metagenome</name>
    <dbReference type="NCBI Taxonomy" id="408172"/>
    <lineage>
        <taxon>unclassified sequences</taxon>
        <taxon>metagenomes</taxon>
        <taxon>ecological metagenomes</taxon>
    </lineage>
</organism>
<evidence type="ECO:0000256" key="2">
    <source>
        <dbReference type="SAM" id="MobiDB-lite"/>
    </source>
</evidence>
<dbReference type="Pfam" id="PF01557">
    <property type="entry name" value="FAA_hydrolase"/>
    <property type="match status" value="1"/>
</dbReference>
<dbReference type="PANTHER" id="PTHR11820:SF7">
    <property type="entry name" value="ACYLPYRUVASE FAHD1, MITOCHONDRIAL"/>
    <property type="match status" value="1"/>
</dbReference>
<dbReference type="Gene3D" id="3.90.850.10">
    <property type="entry name" value="Fumarylacetoacetase-like, C-terminal domain"/>
    <property type="match status" value="1"/>
</dbReference>
<protein>
    <recommendedName>
        <fullName evidence="3">Fumarylacetoacetase-like C-terminal domain-containing protein</fullName>
    </recommendedName>
</protein>
<dbReference type="AlphaFoldDB" id="A0A382JY30"/>
<evidence type="ECO:0000256" key="1">
    <source>
        <dbReference type="ARBA" id="ARBA00022723"/>
    </source>
</evidence>
<dbReference type="GO" id="GO:0046872">
    <property type="term" value="F:metal ion binding"/>
    <property type="evidence" value="ECO:0007669"/>
    <property type="project" value="UniProtKB-KW"/>
</dbReference>
<proteinExistence type="predicted"/>
<feature type="non-terminal residue" evidence="4">
    <location>
        <position position="1"/>
    </location>
</feature>
<dbReference type="EMBL" id="UINC01076349">
    <property type="protein sequence ID" value="SVC15431.1"/>
    <property type="molecule type" value="Genomic_DNA"/>
</dbReference>
<feature type="compositionally biased region" description="Basic and acidic residues" evidence="2">
    <location>
        <begin position="186"/>
        <end position="196"/>
    </location>
</feature>
<evidence type="ECO:0000313" key="4">
    <source>
        <dbReference type="EMBL" id="SVC15431.1"/>
    </source>
</evidence>